<evidence type="ECO:0000256" key="3">
    <source>
        <dbReference type="ARBA" id="ARBA00022692"/>
    </source>
</evidence>
<keyword evidence="3 6" id="KW-0812">Transmembrane</keyword>
<evidence type="ECO:0000313" key="7">
    <source>
        <dbReference type="EMBL" id="MBW65945.1"/>
    </source>
</evidence>
<comment type="function">
    <text evidence="6">Gustatory receptor which mediates acceptance or avoidance behavior, depending on its substrates.</text>
</comment>
<keyword evidence="4 6" id="KW-1133">Transmembrane helix</keyword>
<reference evidence="7" key="1">
    <citation type="submission" date="2018-01" db="EMBL/GenBank/DDBJ databases">
        <title>An insight into the sialome of Amazonian anophelines.</title>
        <authorList>
            <person name="Ribeiro J.M."/>
            <person name="Scarpassa V."/>
            <person name="Calvo E."/>
        </authorList>
    </citation>
    <scope>NUCLEOTIDE SEQUENCE</scope>
</reference>
<dbReference type="Pfam" id="PF08395">
    <property type="entry name" value="7tm_7"/>
    <property type="match status" value="1"/>
</dbReference>
<evidence type="ECO:0000256" key="4">
    <source>
        <dbReference type="ARBA" id="ARBA00022989"/>
    </source>
</evidence>
<dbReference type="GO" id="GO:0005886">
    <property type="term" value="C:plasma membrane"/>
    <property type="evidence" value="ECO:0007669"/>
    <property type="project" value="UniProtKB-SubCell"/>
</dbReference>
<feature type="transmembrane region" description="Helical" evidence="6">
    <location>
        <begin position="134"/>
        <end position="154"/>
    </location>
</feature>
<feature type="transmembrane region" description="Helical" evidence="6">
    <location>
        <begin position="166"/>
        <end position="194"/>
    </location>
</feature>
<proteinExistence type="inferred from homology"/>
<keyword evidence="6" id="KW-0675">Receptor</keyword>
<feature type="transmembrane region" description="Helical" evidence="6">
    <location>
        <begin position="6"/>
        <end position="23"/>
    </location>
</feature>
<keyword evidence="2 6" id="KW-1003">Cell membrane</keyword>
<evidence type="ECO:0000256" key="1">
    <source>
        <dbReference type="ARBA" id="ARBA00004651"/>
    </source>
</evidence>
<feature type="transmembrane region" description="Helical" evidence="6">
    <location>
        <begin position="72"/>
        <end position="94"/>
    </location>
</feature>
<comment type="caution">
    <text evidence="6">Lacks conserved residue(s) required for the propagation of feature annotation.</text>
</comment>
<feature type="transmembrane region" description="Helical" evidence="6">
    <location>
        <begin position="44"/>
        <end position="60"/>
    </location>
</feature>
<evidence type="ECO:0000256" key="5">
    <source>
        <dbReference type="ARBA" id="ARBA00023136"/>
    </source>
</evidence>
<protein>
    <recommendedName>
        <fullName evidence="6">Gustatory receptor</fullName>
    </recommendedName>
</protein>
<dbReference type="EMBL" id="GGFL01001767">
    <property type="protein sequence ID" value="MBW65945.1"/>
    <property type="molecule type" value="Transcribed_RNA"/>
</dbReference>
<organism evidence="7">
    <name type="scientific">Anopheles darlingi</name>
    <name type="common">Mosquito</name>
    <dbReference type="NCBI Taxonomy" id="43151"/>
    <lineage>
        <taxon>Eukaryota</taxon>
        <taxon>Metazoa</taxon>
        <taxon>Ecdysozoa</taxon>
        <taxon>Arthropoda</taxon>
        <taxon>Hexapoda</taxon>
        <taxon>Insecta</taxon>
        <taxon>Pterygota</taxon>
        <taxon>Neoptera</taxon>
        <taxon>Endopterygota</taxon>
        <taxon>Diptera</taxon>
        <taxon>Nematocera</taxon>
        <taxon>Culicoidea</taxon>
        <taxon>Culicidae</taxon>
        <taxon>Anophelinae</taxon>
        <taxon>Anopheles</taxon>
    </lineage>
</organism>
<comment type="subcellular location">
    <subcellularLocation>
        <location evidence="1 6">Cell membrane</location>
        <topology evidence="1 6">Multi-pass membrane protein</topology>
    </subcellularLocation>
</comment>
<dbReference type="GO" id="GO:0050909">
    <property type="term" value="P:sensory perception of taste"/>
    <property type="evidence" value="ECO:0007669"/>
    <property type="project" value="InterPro"/>
</dbReference>
<evidence type="ECO:0000256" key="2">
    <source>
        <dbReference type="ARBA" id="ARBA00022475"/>
    </source>
</evidence>
<dbReference type="InterPro" id="IPR013604">
    <property type="entry name" value="7TM_chemorcpt"/>
</dbReference>
<dbReference type="AlphaFoldDB" id="A0A2M4CL36"/>
<name>A0A2M4CL36_ANODA</name>
<keyword evidence="5 6" id="KW-0472">Membrane</keyword>
<accession>A0A2M4CL36</accession>
<evidence type="ECO:0000256" key="6">
    <source>
        <dbReference type="RuleBase" id="RU363108"/>
    </source>
</evidence>
<comment type="similarity">
    <text evidence="6">Belongs to the insect chemoreceptor superfamily. Gustatory receptor (GR) family.</text>
</comment>
<dbReference type="GO" id="GO:0007165">
    <property type="term" value="P:signal transduction"/>
    <property type="evidence" value="ECO:0007669"/>
    <property type="project" value="UniProtKB-KW"/>
</dbReference>
<sequence>MVNMFQSIRILFWCLHAIGLLSVEHGIVRGVSRFRPSDHARRKFCILFPLTLVVCGYLLYDRIFKFSSWTRISILWMSVYVVYEVTLIEIFLVLTWQTHWKRKSLATLLNILVENELELYTFTGRRTSYRNVQILAMIVFVNGVISHLVFHFYYITTYQKETHFIAIHFVNCCFLYIDLAMEYLLGFCSCLLLIQQNQLSRLISLTLKFDNSLDDICYHRLWQLYCRLYDRYVHDVSDNLTNYFGPIIPPFCTYVCFEVATNVLGVCEQKHSMSLLQKIVSLLWPLVDLKKLIMLFVLSGRSNKRVRLIICECVLTYILP</sequence>
<keyword evidence="6" id="KW-0807">Transducer</keyword>